<gene>
    <name evidence="2" type="ORF">GLX28_16880</name>
</gene>
<protein>
    <recommendedName>
        <fullName evidence="4">Lipoprotein</fullName>
    </recommendedName>
</protein>
<organism evidence="2 3">
    <name type="scientific">Deinococcus xianganensis</name>
    <dbReference type="NCBI Taxonomy" id="1507289"/>
    <lineage>
        <taxon>Bacteria</taxon>
        <taxon>Thermotogati</taxon>
        <taxon>Deinococcota</taxon>
        <taxon>Deinococci</taxon>
        <taxon>Deinococcales</taxon>
        <taxon>Deinococcaceae</taxon>
        <taxon>Deinococcus</taxon>
    </lineage>
</organism>
<accession>A0A6I4YIJ6</accession>
<proteinExistence type="predicted"/>
<dbReference type="AlphaFoldDB" id="A0A6I4YIJ6"/>
<evidence type="ECO:0008006" key="4">
    <source>
        <dbReference type="Google" id="ProtNLM"/>
    </source>
</evidence>
<reference evidence="2 3" key="1">
    <citation type="submission" date="2019-11" db="EMBL/GenBank/DDBJ databases">
        <title>Genome sequence of Deinococcus xianganensis Y35, AI-2 producing algicidal bacterium, isolated from lake water.</title>
        <authorList>
            <person name="Li Y."/>
        </authorList>
    </citation>
    <scope>NUCLEOTIDE SEQUENCE [LARGE SCALE GENOMIC DNA]</scope>
    <source>
        <strain evidence="2 3">Y35</strain>
    </source>
</reference>
<comment type="caution">
    <text evidence="2">The sequence shown here is derived from an EMBL/GenBank/DDBJ whole genome shotgun (WGS) entry which is preliminary data.</text>
</comment>
<name>A0A6I4YIJ6_9DEIO</name>
<sequence length="145" mass="15256">MRTPFQKYLLLPLLIASCAAPSTPVAPVDFTGKWTGASIEPGMYMYSVTLDLKQTQGNVTGTIAVNNGGVNSPGGSGTIKGTGTGDQVSLNAVFDTVTYGMAANCSAVLTGFNEARNDTLQLNVKFGSNCGEWAQRTWPAVFLVR</sequence>
<feature type="chain" id="PRO_5026052318" description="Lipoprotein" evidence="1">
    <location>
        <begin position="23"/>
        <end position="145"/>
    </location>
</feature>
<dbReference type="Proteomes" id="UP000430519">
    <property type="component" value="Unassembled WGS sequence"/>
</dbReference>
<keyword evidence="3" id="KW-1185">Reference proteome</keyword>
<dbReference type="EMBL" id="WVHK01000085">
    <property type="protein sequence ID" value="MXV21302.1"/>
    <property type="molecule type" value="Genomic_DNA"/>
</dbReference>
<evidence type="ECO:0000313" key="2">
    <source>
        <dbReference type="EMBL" id="MXV21302.1"/>
    </source>
</evidence>
<keyword evidence="1" id="KW-0732">Signal</keyword>
<evidence type="ECO:0000313" key="3">
    <source>
        <dbReference type="Proteomes" id="UP000430519"/>
    </source>
</evidence>
<dbReference type="PROSITE" id="PS51257">
    <property type="entry name" value="PROKAR_LIPOPROTEIN"/>
    <property type="match status" value="1"/>
</dbReference>
<dbReference type="RefSeq" id="WP_160981482.1">
    <property type="nucleotide sequence ID" value="NZ_WVHK01000085.1"/>
</dbReference>
<feature type="signal peptide" evidence="1">
    <location>
        <begin position="1"/>
        <end position="22"/>
    </location>
</feature>
<evidence type="ECO:0000256" key="1">
    <source>
        <dbReference type="SAM" id="SignalP"/>
    </source>
</evidence>